<evidence type="ECO:0000313" key="3">
    <source>
        <dbReference type="Proteomes" id="UP001595645"/>
    </source>
</evidence>
<gene>
    <name evidence="2" type="ORF">ACFOSH_07925</name>
</gene>
<sequence length="141" mass="14835">MHHTSSSSLECARRIQEFAQRVIGVEHGIVASADGLLIAASDRLPVDRAERLAAISGGLARLTAGAARCFEAGPVRETVVQMTGGTMVLMPLQSGAHLAVLADCEQDIGSIAYEMTQLGDIVERVLNLAPRPATEGILKGM</sequence>
<accession>A0ABV7NSX5</accession>
<dbReference type="InterPro" id="IPR004942">
    <property type="entry name" value="Roadblock/LAMTOR2_dom"/>
</dbReference>
<evidence type="ECO:0000259" key="1">
    <source>
        <dbReference type="SMART" id="SM00960"/>
    </source>
</evidence>
<evidence type="ECO:0000313" key="2">
    <source>
        <dbReference type="EMBL" id="MFC3449355.1"/>
    </source>
</evidence>
<protein>
    <submittedName>
        <fullName evidence="2">Roadblock/LC7 domain-containing protein</fullName>
    </submittedName>
</protein>
<dbReference type="Gene3D" id="3.30.450.30">
    <property type="entry name" value="Dynein light chain 2a, cytoplasmic"/>
    <property type="match status" value="1"/>
</dbReference>
<dbReference type="InterPro" id="IPR053141">
    <property type="entry name" value="Mycobact_SerProt_Inhib_Rv3364c"/>
</dbReference>
<proteinExistence type="predicted"/>
<reference evidence="3" key="1">
    <citation type="journal article" date="2019" name="Int. J. Syst. Evol. Microbiol.">
        <title>The Global Catalogue of Microorganisms (GCM) 10K type strain sequencing project: providing services to taxonomists for standard genome sequencing and annotation.</title>
        <authorList>
            <consortium name="The Broad Institute Genomics Platform"/>
            <consortium name="The Broad Institute Genome Sequencing Center for Infectious Disease"/>
            <person name="Wu L."/>
            <person name="Ma J."/>
        </authorList>
    </citation>
    <scope>NUCLEOTIDE SEQUENCE [LARGE SCALE GENOMIC DNA]</scope>
    <source>
        <strain evidence="3">CGMCC 4.7676</strain>
    </source>
</reference>
<organism evidence="2 3">
    <name type="scientific">Amycolatopsis speibonae</name>
    <dbReference type="NCBI Taxonomy" id="1450224"/>
    <lineage>
        <taxon>Bacteria</taxon>
        <taxon>Bacillati</taxon>
        <taxon>Actinomycetota</taxon>
        <taxon>Actinomycetes</taxon>
        <taxon>Pseudonocardiales</taxon>
        <taxon>Pseudonocardiaceae</taxon>
        <taxon>Amycolatopsis</taxon>
    </lineage>
</organism>
<dbReference type="RefSeq" id="WP_378238051.1">
    <property type="nucleotide sequence ID" value="NZ_JBHRWK010000013.1"/>
</dbReference>
<name>A0ABV7NSX5_9PSEU</name>
<dbReference type="Proteomes" id="UP001595645">
    <property type="component" value="Unassembled WGS sequence"/>
</dbReference>
<dbReference type="EMBL" id="JBHRWK010000013">
    <property type="protein sequence ID" value="MFC3449355.1"/>
    <property type="molecule type" value="Genomic_DNA"/>
</dbReference>
<comment type="caution">
    <text evidence="2">The sequence shown here is derived from an EMBL/GenBank/DDBJ whole genome shotgun (WGS) entry which is preliminary data.</text>
</comment>
<dbReference type="PANTHER" id="PTHR36222">
    <property type="entry name" value="SERINE PROTEASE INHIBITOR RV3364C"/>
    <property type="match status" value="1"/>
</dbReference>
<feature type="domain" description="Roadblock/LAMTOR2" evidence="1">
    <location>
        <begin position="12"/>
        <end position="102"/>
    </location>
</feature>
<dbReference type="Pfam" id="PF03259">
    <property type="entry name" value="Robl_LC7"/>
    <property type="match status" value="1"/>
</dbReference>
<keyword evidence="3" id="KW-1185">Reference proteome</keyword>
<dbReference type="PANTHER" id="PTHR36222:SF1">
    <property type="entry name" value="SERINE PROTEASE INHIBITOR RV3364C"/>
    <property type="match status" value="1"/>
</dbReference>
<dbReference type="SMART" id="SM00960">
    <property type="entry name" value="Robl_LC7"/>
    <property type="match status" value="1"/>
</dbReference>
<dbReference type="SUPFAM" id="SSF103196">
    <property type="entry name" value="Roadblock/LC7 domain"/>
    <property type="match status" value="1"/>
</dbReference>